<protein>
    <submittedName>
        <fullName evidence="2">Uncharacterized protein</fullName>
    </submittedName>
</protein>
<accession>A0ABD0QES9</accession>
<feature type="non-terminal residue" evidence="2">
    <location>
        <position position="64"/>
    </location>
</feature>
<feature type="region of interest" description="Disordered" evidence="1">
    <location>
        <begin position="19"/>
        <end position="64"/>
    </location>
</feature>
<evidence type="ECO:0000313" key="2">
    <source>
        <dbReference type="EMBL" id="KAL0184203.1"/>
    </source>
</evidence>
<comment type="caution">
    <text evidence="2">The sequence shown here is derived from an EMBL/GenBank/DDBJ whole genome shotgun (WGS) entry which is preliminary data.</text>
</comment>
<dbReference type="AlphaFoldDB" id="A0ABD0QES9"/>
<evidence type="ECO:0000313" key="3">
    <source>
        <dbReference type="Proteomes" id="UP001529510"/>
    </source>
</evidence>
<dbReference type="Proteomes" id="UP001529510">
    <property type="component" value="Unassembled WGS sequence"/>
</dbReference>
<dbReference type="EMBL" id="JAMKFB020000009">
    <property type="protein sequence ID" value="KAL0184203.1"/>
    <property type="molecule type" value="Genomic_DNA"/>
</dbReference>
<proteinExistence type="predicted"/>
<evidence type="ECO:0000256" key="1">
    <source>
        <dbReference type="SAM" id="MobiDB-lite"/>
    </source>
</evidence>
<keyword evidence="3" id="KW-1185">Reference proteome</keyword>
<organism evidence="2 3">
    <name type="scientific">Cirrhinus mrigala</name>
    <name type="common">Mrigala</name>
    <dbReference type="NCBI Taxonomy" id="683832"/>
    <lineage>
        <taxon>Eukaryota</taxon>
        <taxon>Metazoa</taxon>
        <taxon>Chordata</taxon>
        <taxon>Craniata</taxon>
        <taxon>Vertebrata</taxon>
        <taxon>Euteleostomi</taxon>
        <taxon>Actinopterygii</taxon>
        <taxon>Neopterygii</taxon>
        <taxon>Teleostei</taxon>
        <taxon>Ostariophysi</taxon>
        <taxon>Cypriniformes</taxon>
        <taxon>Cyprinidae</taxon>
        <taxon>Labeoninae</taxon>
        <taxon>Labeonini</taxon>
        <taxon>Cirrhinus</taxon>
    </lineage>
</organism>
<feature type="non-terminal residue" evidence="2">
    <location>
        <position position="1"/>
    </location>
</feature>
<name>A0ABD0QES9_CIRMR</name>
<sequence>WVQAIDSSLNARLAMWPHQHSGDTIRAASPSWAAFNDQDHPQPAGTPSPQPEPTFRSALSTPKP</sequence>
<reference evidence="2 3" key="1">
    <citation type="submission" date="2024-05" db="EMBL/GenBank/DDBJ databases">
        <title>Genome sequencing and assembly of Indian major carp, Cirrhinus mrigala (Hamilton, 1822).</title>
        <authorList>
            <person name="Mohindra V."/>
            <person name="Chowdhury L.M."/>
            <person name="Lal K."/>
            <person name="Jena J.K."/>
        </authorList>
    </citation>
    <scope>NUCLEOTIDE SEQUENCE [LARGE SCALE GENOMIC DNA]</scope>
    <source>
        <strain evidence="2">CM1030</strain>
        <tissue evidence="2">Blood</tissue>
    </source>
</reference>
<gene>
    <name evidence="2" type="ORF">M9458_019899</name>
</gene>